<dbReference type="AlphaFoldDB" id="S7ZAG9"/>
<feature type="compositionally biased region" description="Polar residues" evidence="1">
    <location>
        <begin position="1"/>
        <end position="15"/>
    </location>
</feature>
<keyword evidence="3" id="KW-1185">Reference proteome</keyword>
<evidence type="ECO:0000313" key="2">
    <source>
        <dbReference type="EMBL" id="EPS27214.1"/>
    </source>
</evidence>
<dbReference type="Proteomes" id="UP000019376">
    <property type="component" value="Unassembled WGS sequence"/>
</dbReference>
<reference evidence="2 3" key="1">
    <citation type="journal article" date="2013" name="PLoS ONE">
        <title>Genomic and secretomic analyses reveal unique features of the lignocellulolytic enzyme system of Penicillium decumbens.</title>
        <authorList>
            <person name="Liu G."/>
            <person name="Zhang L."/>
            <person name="Wei X."/>
            <person name="Zou G."/>
            <person name="Qin Y."/>
            <person name="Ma L."/>
            <person name="Li J."/>
            <person name="Zheng H."/>
            <person name="Wang S."/>
            <person name="Wang C."/>
            <person name="Xun L."/>
            <person name="Zhao G.-P."/>
            <person name="Zhou Z."/>
            <person name="Qu Y."/>
        </authorList>
    </citation>
    <scope>NUCLEOTIDE SEQUENCE [LARGE SCALE GENOMIC DNA]</scope>
    <source>
        <strain evidence="3">114-2 / CGMCC 5302</strain>
    </source>
</reference>
<gene>
    <name evidence="2" type="ORF">PDE_02157</name>
</gene>
<accession>S7ZAG9</accession>
<name>S7ZAG9_PENO1</name>
<sequence>MPLSMSPSGQSSIQDDQPGASTPGHYYAGASLPAVVTNRGAAPSRNYCNLNFWKLSGWRALRSVLGDAQLEDRVPVEEEEVLWVSIRAMDALRYSNGHLLIKTSIFALTLGEKERERERERESTMSI</sequence>
<dbReference type="HOGENOM" id="CLU_1971295_0_0_1"/>
<protein>
    <submittedName>
        <fullName evidence="2">Uncharacterized protein</fullName>
    </submittedName>
</protein>
<organism evidence="2 3">
    <name type="scientific">Penicillium oxalicum (strain 114-2 / CGMCC 5302)</name>
    <name type="common">Penicillium decumbens</name>
    <dbReference type="NCBI Taxonomy" id="933388"/>
    <lineage>
        <taxon>Eukaryota</taxon>
        <taxon>Fungi</taxon>
        <taxon>Dikarya</taxon>
        <taxon>Ascomycota</taxon>
        <taxon>Pezizomycotina</taxon>
        <taxon>Eurotiomycetes</taxon>
        <taxon>Eurotiomycetidae</taxon>
        <taxon>Eurotiales</taxon>
        <taxon>Aspergillaceae</taxon>
        <taxon>Penicillium</taxon>
    </lineage>
</organism>
<dbReference type="EMBL" id="KB644410">
    <property type="protein sequence ID" value="EPS27214.1"/>
    <property type="molecule type" value="Genomic_DNA"/>
</dbReference>
<evidence type="ECO:0000256" key="1">
    <source>
        <dbReference type="SAM" id="MobiDB-lite"/>
    </source>
</evidence>
<proteinExistence type="predicted"/>
<evidence type="ECO:0000313" key="3">
    <source>
        <dbReference type="Proteomes" id="UP000019376"/>
    </source>
</evidence>
<feature type="region of interest" description="Disordered" evidence="1">
    <location>
        <begin position="1"/>
        <end position="25"/>
    </location>
</feature>